<feature type="transmembrane region" description="Helical" evidence="1">
    <location>
        <begin position="272"/>
        <end position="294"/>
    </location>
</feature>
<accession>A0A6P0UA54</accession>
<reference evidence="3 4" key="1">
    <citation type="submission" date="2020-01" db="EMBL/GenBank/DDBJ databases">
        <title>Muriicola jejuensis KCTC 22299.</title>
        <authorList>
            <person name="Wang G."/>
        </authorList>
    </citation>
    <scope>NUCLEOTIDE SEQUENCE [LARGE SCALE GENOMIC DNA]</scope>
    <source>
        <strain evidence="3 4">KCTC 22299</strain>
    </source>
</reference>
<dbReference type="GO" id="GO:0016747">
    <property type="term" value="F:acyltransferase activity, transferring groups other than amino-acyl groups"/>
    <property type="evidence" value="ECO:0007669"/>
    <property type="project" value="InterPro"/>
</dbReference>
<feature type="transmembrane region" description="Helical" evidence="1">
    <location>
        <begin position="210"/>
        <end position="229"/>
    </location>
</feature>
<dbReference type="EMBL" id="JAABOP010000001">
    <property type="protein sequence ID" value="NER10095.1"/>
    <property type="molecule type" value="Genomic_DNA"/>
</dbReference>
<dbReference type="RefSeq" id="WP_163692116.1">
    <property type="nucleotide sequence ID" value="NZ_FXTW01000001.1"/>
</dbReference>
<feature type="transmembrane region" description="Helical" evidence="1">
    <location>
        <begin position="51"/>
        <end position="69"/>
    </location>
</feature>
<proteinExistence type="predicted"/>
<feature type="transmembrane region" description="Helical" evidence="1">
    <location>
        <begin position="332"/>
        <end position="351"/>
    </location>
</feature>
<feature type="transmembrane region" description="Helical" evidence="1">
    <location>
        <begin position="179"/>
        <end position="198"/>
    </location>
</feature>
<evidence type="ECO:0000256" key="1">
    <source>
        <dbReference type="SAM" id="Phobius"/>
    </source>
</evidence>
<feature type="transmembrane region" description="Helical" evidence="1">
    <location>
        <begin position="306"/>
        <end position="326"/>
    </location>
</feature>
<gene>
    <name evidence="3" type="ORF">GWK09_06180</name>
</gene>
<dbReference type="Pfam" id="PF01757">
    <property type="entry name" value="Acyl_transf_3"/>
    <property type="match status" value="1"/>
</dbReference>
<dbReference type="InterPro" id="IPR050623">
    <property type="entry name" value="Glucan_succinyl_AcylTrfase"/>
</dbReference>
<dbReference type="Proteomes" id="UP000468443">
    <property type="component" value="Unassembled WGS sequence"/>
</dbReference>
<feature type="transmembrane region" description="Helical" evidence="1">
    <location>
        <begin position="138"/>
        <end position="158"/>
    </location>
</feature>
<comment type="caution">
    <text evidence="3">The sequence shown here is derived from an EMBL/GenBank/DDBJ whole genome shotgun (WGS) entry which is preliminary data.</text>
</comment>
<feature type="transmembrane region" description="Helical" evidence="1">
    <location>
        <begin position="85"/>
        <end position="103"/>
    </location>
</feature>
<organism evidence="3 4">
    <name type="scientific">Muriicola jejuensis</name>
    <dbReference type="NCBI Taxonomy" id="504488"/>
    <lineage>
        <taxon>Bacteria</taxon>
        <taxon>Pseudomonadati</taxon>
        <taxon>Bacteroidota</taxon>
        <taxon>Flavobacteriia</taxon>
        <taxon>Flavobacteriales</taxon>
        <taxon>Flavobacteriaceae</taxon>
        <taxon>Muriicola</taxon>
    </lineage>
</organism>
<feature type="domain" description="Acyltransferase 3" evidence="2">
    <location>
        <begin position="4"/>
        <end position="351"/>
    </location>
</feature>
<name>A0A6P0UA54_9FLAO</name>
<protein>
    <submittedName>
        <fullName evidence="3">Acyltransferase family protein</fullName>
    </submittedName>
</protein>
<keyword evidence="1" id="KW-0472">Membrane</keyword>
<keyword evidence="1" id="KW-1133">Transmembrane helix</keyword>
<dbReference type="PANTHER" id="PTHR36927">
    <property type="entry name" value="BLR4337 PROTEIN"/>
    <property type="match status" value="1"/>
</dbReference>
<keyword evidence="3" id="KW-0808">Transferase</keyword>
<sequence length="386" mass="45747">MRRYDLDWLRVFVFGLLILYHVGMFFVPWGWHIKNNVEYSWIRFPMLFVNQWRLPILFVISGMGTYYALNKRTPGQFSLERIRRLFLPLVVGMLLVVPPQVYVERIAEGQFNGSYFEFWPSQAFMGVYPEGNLSWHHLWFLPYLLLFSLALLPVFVSLRKHPDGSFLRWVKAIVSRRTGLFWFLIPLYLTESLVEPFFEITHALIGDWFAIANYSILFFFGFLLMTVQDTFWKTVTTNRRFYLYCAITGFTLYLGLIMSFEDSITVHFTEAFLKVFNLWSWILVLFGYAATYWNKSSRTLSYCNEAVYPFYILHQTVTIIAGFFIMDLNWGFLPKFLYLIATTFAGSWILYEFGIRRWKWIRPLFGLKTKKATSYLQTVGSVPQGK</sequence>
<dbReference type="PANTHER" id="PTHR36927:SF3">
    <property type="entry name" value="GLUCANS BIOSYNTHESIS PROTEIN C"/>
    <property type="match status" value="1"/>
</dbReference>
<evidence type="ECO:0000313" key="4">
    <source>
        <dbReference type="Proteomes" id="UP000468443"/>
    </source>
</evidence>
<evidence type="ECO:0000313" key="3">
    <source>
        <dbReference type="EMBL" id="NER10095.1"/>
    </source>
</evidence>
<keyword evidence="1" id="KW-0812">Transmembrane</keyword>
<keyword evidence="4" id="KW-1185">Reference proteome</keyword>
<feature type="transmembrane region" description="Helical" evidence="1">
    <location>
        <begin position="241"/>
        <end position="260"/>
    </location>
</feature>
<feature type="transmembrane region" description="Helical" evidence="1">
    <location>
        <begin position="12"/>
        <end position="31"/>
    </location>
</feature>
<evidence type="ECO:0000259" key="2">
    <source>
        <dbReference type="Pfam" id="PF01757"/>
    </source>
</evidence>
<keyword evidence="3" id="KW-0012">Acyltransferase</keyword>
<dbReference type="InterPro" id="IPR002656">
    <property type="entry name" value="Acyl_transf_3_dom"/>
</dbReference>
<dbReference type="AlphaFoldDB" id="A0A6P0UA54"/>